<comment type="caution">
    <text evidence="1">The sequence shown here is derived from an EMBL/GenBank/DDBJ whole genome shotgun (WGS) entry which is preliminary data.</text>
</comment>
<accession>A0ACC6ALI6</accession>
<evidence type="ECO:0000313" key="1">
    <source>
        <dbReference type="EMBL" id="MCP2000422.1"/>
    </source>
</evidence>
<dbReference type="Proteomes" id="UP001205486">
    <property type="component" value="Unassembled WGS sequence"/>
</dbReference>
<organism evidence="1 2">
    <name type="scientific">Nitrobacter winogradskyi</name>
    <name type="common">Nitrobacter agilis</name>
    <dbReference type="NCBI Taxonomy" id="913"/>
    <lineage>
        <taxon>Bacteria</taxon>
        <taxon>Pseudomonadati</taxon>
        <taxon>Pseudomonadota</taxon>
        <taxon>Alphaproteobacteria</taxon>
        <taxon>Hyphomicrobiales</taxon>
        <taxon>Nitrobacteraceae</taxon>
        <taxon>Nitrobacter</taxon>
    </lineage>
</organism>
<dbReference type="EMBL" id="JALJZS010000002">
    <property type="protein sequence ID" value="MCP2000422.1"/>
    <property type="molecule type" value="Genomic_DNA"/>
</dbReference>
<sequence length="31" mass="3347">MAPGGWGLRNRFQKNRAIAENVFSQLSGAVA</sequence>
<name>A0ACC6ALI6_NITWI</name>
<keyword evidence="2" id="KW-1185">Reference proteome</keyword>
<proteinExistence type="predicted"/>
<protein>
    <submittedName>
        <fullName evidence="1">Uncharacterized protein</fullName>
    </submittedName>
</protein>
<gene>
    <name evidence="1" type="ORF">J2S34_002870</name>
</gene>
<evidence type="ECO:0000313" key="2">
    <source>
        <dbReference type="Proteomes" id="UP001205486"/>
    </source>
</evidence>
<reference evidence="1" key="1">
    <citation type="submission" date="2022-03" db="EMBL/GenBank/DDBJ databases">
        <title>Interactions between chemoautotrophic and heterotrophic bacteria.</title>
        <authorList>
            <person name="Santoro A."/>
        </authorList>
    </citation>
    <scope>NUCLEOTIDE SEQUENCE</scope>
    <source>
        <strain evidence="1">Nb-106</strain>
    </source>
</reference>